<keyword evidence="11" id="KW-1185">Reference proteome</keyword>
<evidence type="ECO:0000256" key="4">
    <source>
        <dbReference type="ARBA" id="ARBA00022475"/>
    </source>
</evidence>
<evidence type="ECO:0000256" key="3">
    <source>
        <dbReference type="ARBA" id="ARBA00022448"/>
    </source>
</evidence>
<feature type="compositionally biased region" description="Basic residues" evidence="8">
    <location>
        <begin position="120"/>
        <end position="133"/>
    </location>
</feature>
<dbReference type="InterPro" id="IPR003439">
    <property type="entry name" value="ABC_transporter-like_ATP-bd"/>
</dbReference>
<feature type="domain" description="ABC transporter" evidence="9">
    <location>
        <begin position="201"/>
        <end position="448"/>
    </location>
</feature>
<reference evidence="10 11" key="1">
    <citation type="submission" date="2019-01" db="EMBL/GenBank/DDBJ databases">
        <title>Genome sequencing of strain FW100M-8.</title>
        <authorList>
            <person name="Heo J."/>
            <person name="Kim S.-J."/>
            <person name="Kim J.-S."/>
            <person name="Hong S.-B."/>
            <person name="Kwon S.-W."/>
        </authorList>
    </citation>
    <scope>NUCLEOTIDE SEQUENCE [LARGE SCALE GENOMIC DNA]</scope>
    <source>
        <strain evidence="10 11">FW100M-8</strain>
    </source>
</reference>
<keyword evidence="4" id="KW-1003">Cell membrane</keyword>
<dbReference type="SUPFAM" id="SSF52540">
    <property type="entry name" value="P-loop containing nucleoside triphosphate hydrolases"/>
    <property type="match status" value="2"/>
</dbReference>
<keyword evidence="5" id="KW-0547">Nucleotide-binding</keyword>
<dbReference type="AlphaFoldDB" id="A0A4P6FB40"/>
<evidence type="ECO:0000259" key="9">
    <source>
        <dbReference type="PROSITE" id="PS50893"/>
    </source>
</evidence>
<comment type="similarity">
    <text evidence="2">Belongs to the ABC transporter superfamily.</text>
</comment>
<gene>
    <name evidence="10" type="ORF">ET445_05065</name>
</gene>
<dbReference type="Pfam" id="PF00005">
    <property type="entry name" value="ABC_tran"/>
    <property type="match status" value="2"/>
</dbReference>
<evidence type="ECO:0000256" key="1">
    <source>
        <dbReference type="ARBA" id="ARBA00004202"/>
    </source>
</evidence>
<dbReference type="Proteomes" id="UP000291259">
    <property type="component" value="Chromosome"/>
</dbReference>
<dbReference type="InterPro" id="IPR027417">
    <property type="entry name" value="P-loop_NTPase"/>
</dbReference>
<evidence type="ECO:0000313" key="10">
    <source>
        <dbReference type="EMBL" id="QAY72806.1"/>
    </source>
</evidence>
<dbReference type="PROSITE" id="PS00211">
    <property type="entry name" value="ABC_TRANSPORTER_1"/>
    <property type="match status" value="1"/>
</dbReference>
<dbReference type="InterPro" id="IPR013563">
    <property type="entry name" value="Oligopep_ABC_C"/>
</dbReference>
<evidence type="ECO:0000313" key="11">
    <source>
        <dbReference type="Proteomes" id="UP000291259"/>
    </source>
</evidence>
<dbReference type="InterPro" id="IPR003593">
    <property type="entry name" value="AAA+_ATPase"/>
</dbReference>
<proteinExistence type="inferred from homology"/>
<dbReference type="SMART" id="SM00382">
    <property type="entry name" value="AAA"/>
    <property type="match status" value="2"/>
</dbReference>
<comment type="subcellular location">
    <subcellularLocation>
        <location evidence="1">Cell membrane</location>
        <topology evidence="1">Peripheral membrane protein</topology>
    </subcellularLocation>
</comment>
<dbReference type="NCBIfam" id="NF008453">
    <property type="entry name" value="PRK11308.1"/>
    <property type="match status" value="2"/>
</dbReference>
<feature type="region of interest" description="Disordered" evidence="8">
    <location>
        <begin position="1"/>
        <end position="85"/>
    </location>
</feature>
<dbReference type="OrthoDB" id="4008250at2"/>
<dbReference type="Pfam" id="PF08352">
    <property type="entry name" value="oligo_HPY"/>
    <property type="match status" value="2"/>
</dbReference>
<dbReference type="PANTHER" id="PTHR43297">
    <property type="entry name" value="OLIGOPEPTIDE TRANSPORT ATP-BINDING PROTEIN APPD"/>
    <property type="match status" value="1"/>
</dbReference>
<dbReference type="PROSITE" id="PS50893">
    <property type="entry name" value="ABC_TRANSPORTER_2"/>
    <property type="match status" value="2"/>
</dbReference>
<dbReference type="Gene3D" id="3.40.50.300">
    <property type="entry name" value="P-loop containing nucleotide triphosphate hydrolases"/>
    <property type="match status" value="2"/>
</dbReference>
<dbReference type="CDD" id="cd03257">
    <property type="entry name" value="ABC_NikE_OppD_transporters"/>
    <property type="match status" value="2"/>
</dbReference>
<evidence type="ECO:0000256" key="7">
    <source>
        <dbReference type="ARBA" id="ARBA00023136"/>
    </source>
</evidence>
<dbReference type="NCBIfam" id="NF007739">
    <property type="entry name" value="PRK10419.1"/>
    <property type="match status" value="2"/>
</dbReference>
<dbReference type="InterPro" id="IPR017871">
    <property type="entry name" value="ABC_transporter-like_CS"/>
</dbReference>
<feature type="region of interest" description="Disordered" evidence="8">
    <location>
        <begin position="108"/>
        <end position="152"/>
    </location>
</feature>
<dbReference type="PANTHER" id="PTHR43297:SF2">
    <property type="entry name" value="DIPEPTIDE TRANSPORT ATP-BINDING PROTEIN DPPD"/>
    <property type="match status" value="1"/>
</dbReference>
<evidence type="ECO:0000256" key="6">
    <source>
        <dbReference type="ARBA" id="ARBA00022840"/>
    </source>
</evidence>
<keyword evidence="3" id="KW-0813">Transport</keyword>
<dbReference type="InterPro" id="IPR050388">
    <property type="entry name" value="ABC_Ni/Peptide_Import"/>
</dbReference>
<feature type="compositionally biased region" description="Basic residues" evidence="8">
    <location>
        <begin position="18"/>
        <end position="39"/>
    </location>
</feature>
<dbReference type="GO" id="GO:0015833">
    <property type="term" value="P:peptide transport"/>
    <property type="evidence" value="ECO:0007669"/>
    <property type="project" value="InterPro"/>
</dbReference>
<feature type="domain" description="ABC transporter" evidence="9">
    <location>
        <begin position="499"/>
        <end position="743"/>
    </location>
</feature>
<dbReference type="GO" id="GO:0005524">
    <property type="term" value="F:ATP binding"/>
    <property type="evidence" value="ECO:0007669"/>
    <property type="project" value="UniProtKB-KW"/>
</dbReference>
<dbReference type="GO" id="GO:0005886">
    <property type="term" value="C:plasma membrane"/>
    <property type="evidence" value="ECO:0007669"/>
    <property type="project" value="UniProtKB-SubCell"/>
</dbReference>
<evidence type="ECO:0000256" key="5">
    <source>
        <dbReference type="ARBA" id="ARBA00022741"/>
    </source>
</evidence>
<evidence type="ECO:0000256" key="8">
    <source>
        <dbReference type="SAM" id="MobiDB-lite"/>
    </source>
</evidence>
<feature type="compositionally biased region" description="Basic residues" evidence="8">
    <location>
        <begin position="55"/>
        <end position="68"/>
    </location>
</feature>
<dbReference type="GO" id="GO:0016887">
    <property type="term" value="F:ATP hydrolysis activity"/>
    <property type="evidence" value="ECO:0007669"/>
    <property type="project" value="InterPro"/>
</dbReference>
<protein>
    <submittedName>
        <fullName evidence="10">ABC transporter ATP-binding protein</fullName>
    </submittedName>
</protein>
<dbReference type="KEGG" id="agf:ET445_05065"/>
<organism evidence="10 11">
    <name type="scientific">Agromyces protaetiae</name>
    <dbReference type="NCBI Taxonomy" id="2509455"/>
    <lineage>
        <taxon>Bacteria</taxon>
        <taxon>Bacillati</taxon>
        <taxon>Actinomycetota</taxon>
        <taxon>Actinomycetes</taxon>
        <taxon>Micrococcales</taxon>
        <taxon>Microbacteriaceae</taxon>
        <taxon>Agromyces</taxon>
    </lineage>
</organism>
<keyword evidence="6 10" id="KW-0067">ATP-binding</keyword>
<accession>A0A4P6FB40</accession>
<keyword evidence="7" id="KW-0472">Membrane</keyword>
<sequence>MAARGRVRLPGAAPLAPPHRRARPVGAHARARRRHRHGTGLRTHGARADPLGKGRAVRRGGRRARTLARSHPAPAHPAERRTSARRGVRALGRPVDRVGVEPVVPRPRHRAAGSRVGCAPRRRPAVHHRRRLAHRDPRPRDRRARAHDDDARAVHPAVPREGRALVSIIETDVSADAPAGAVDESHVQTNPAGAPEPRLRVRNLDVAFETTTGVRHIVHDVSFDLRPGECVAIVGESGSGKSVTARSIVGLTGRGARVHAEAITLHGRDVRSLPARVWRGIRGKEVGFILQDALVSLDPLRPVGDEIAESLRLHGWGDRASRRTKVVELLAAVGVPEPESRAKRRPDQLSGGLRQRALIASALALDPDVIIADEPTTALDVTVQAQVLALLEESKRRGASIILISHDLSVVAQLADHILVMQHGRVVEQGPAAKLLGDPQEDYTRALIAAVPSEETRGQALSPGGAELLAAAHRETAATDGAAPYGASPDGSEPGSVVLEARAITKRFRTPDGTVTTAVDDVSFVLHRGETLGIVGESGSGKSTTGRIALALEHADAGTVTLLGEPWSELAEVKRRALRSRISVVSQDPLSSFDPRWNVERILLDAVPRTTHPTAAERAARIRELLEQVGLSDAVLQRFPLRLSGGQRQRIAIARALAEAPDIIVLDEAVSALDVTIQAQILDLLVALQRRLGLSYLFISHDLGVIAHLSHRVQVMKDGRVVETGTPDQIFHRPAHEYTRRLISSIPEFEPRNAS</sequence>
<dbReference type="EMBL" id="CP035491">
    <property type="protein sequence ID" value="QAY72806.1"/>
    <property type="molecule type" value="Genomic_DNA"/>
</dbReference>
<name>A0A4P6FB40_9MICO</name>
<evidence type="ECO:0000256" key="2">
    <source>
        <dbReference type="ARBA" id="ARBA00005417"/>
    </source>
</evidence>